<reference evidence="2 3" key="1">
    <citation type="journal article" date="2019" name="Microorganisms">
        <title>Genome Insights into the Novel Species Microvirga brassicacearum, a Rapeseed Endophyte with Biotechnological Potential.</title>
        <authorList>
            <person name="Jimenez-Gomez A."/>
            <person name="Saati-Santamaria Z."/>
            <person name="Igual J.M."/>
            <person name="Rivas R."/>
            <person name="Mateos P.F."/>
            <person name="Garcia-Fraile P."/>
        </authorList>
    </citation>
    <scope>NUCLEOTIDE SEQUENCE [LARGE SCALE GENOMIC DNA]</scope>
    <source>
        <strain evidence="2 3">CDVBN77</strain>
    </source>
</reference>
<keyword evidence="3" id="KW-1185">Reference proteome</keyword>
<keyword evidence="1" id="KW-0812">Transmembrane</keyword>
<dbReference type="EMBL" id="VCMV01000035">
    <property type="protein sequence ID" value="KAB0265429.1"/>
    <property type="molecule type" value="Genomic_DNA"/>
</dbReference>
<feature type="transmembrane region" description="Helical" evidence="1">
    <location>
        <begin position="77"/>
        <end position="96"/>
    </location>
</feature>
<feature type="transmembrane region" description="Helical" evidence="1">
    <location>
        <begin position="48"/>
        <end position="68"/>
    </location>
</feature>
<gene>
    <name evidence="2" type="ORF">FEZ63_18280</name>
</gene>
<dbReference type="Proteomes" id="UP000325684">
    <property type="component" value="Unassembled WGS sequence"/>
</dbReference>
<dbReference type="AlphaFoldDB" id="A0A5N3P6S8"/>
<proteinExistence type="predicted"/>
<keyword evidence="1" id="KW-1133">Transmembrane helix</keyword>
<evidence type="ECO:0000313" key="2">
    <source>
        <dbReference type="EMBL" id="KAB0265429.1"/>
    </source>
</evidence>
<organism evidence="2 3">
    <name type="scientific">Microvirga brassicacearum</name>
    <dbReference type="NCBI Taxonomy" id="2580413"/>
    <lineage>
        <taxon>Bacteria</taxon>
        <taxon>Pseudomonadati</taxon>
        <taxon>Pseudomonadota</taxon>
        <taxon>Alphaproteobacteria</taxon>
        <taxon>Hyphomicrobiales</taxon>
        <taxon>Methylobacteriaceae</taxon>
        <taxon>Microvirga</taxon>
    </lineage>
</organism>
<sequence>MEPTETHIVGRLLLSSALVGYAVVTLRADLGETHATNPRWLRHARFHVVWQSLTNAAIILLGLVLIWWPGPMLRPRLYLAGAFGAIILGTFFVTTLTRSLFGGGLRDAEGEPPLRLDLGPATTTFDANVVIFTILSIILLAGVVTITL</sequence>
<protein>
    <submittedName>
        <fullName evidence="2">Uncharacterized protein</fullName>
    </submittedName>
</protein>
<keyword evidence="1" id="KW-0472">Membrane</keyword>
<dbReference type="RefSeq" id="WP_150947157.1">
    <property type="nucleotide sequence ID" value="NZ_VCMV01000035.1"/>
</dbReference>
<evidence type="ECO:0000256" key="1">
    <source>
        <dbReference type="SAM" id="Phobius"/>
    </source>
</evidence>
<comment type="caution">
    <text evidence="2">The sequence shown here is derived from an EMBL/GenBank/DDBJ whole genome shotgun (WGS) entry which is preliminary data.</text>
</comment>
<name>A0A5N3P6S8_9HYPH</name>
<accession>A0A5N3P6S8</accession>
<feature type="transmembrane region" description="Helical" evidence="1">
    <location>
        <begin position="12"/>
        <end position="28"/>
    </location>
</feature>
<dbReference type="OrthoDB" id="122427at2"/>
<evidence type="ECO:0000313" key="3">
    <source>
        <dbReference type="Proteomes" id="UP000325684"/>
    </source>
</evidence>
<feature type="transmembrane region" description="Helical" evidence="1">
    <location>
        <begin position="127"/>
        <end position="146"/>
    </location>
</feature>